<evidence type="ECO:0000313" key="3">
    <source>
        <dbReference type="Proteomes" id="UP000621859"/>
    </source>
</evidence>
<evidence type="ECO:0000259" key="1">
    <source>
        <dbReference type="Pfam" id="PF01593"/>
    </source>
</evidence>
<evidence type="ECO:0000313" key="2">
    <source>
        <dbReference type="EMBL" id="GGP28275.1"/>
    </source>
</evidence>
<dbReference type="NCBIfam" id="TIGR03467">
    <property type="entry name" value="HpnE"/>
    <property type="match status" value="1"/>
</dbReference>
<dbReference type="PANTHER" id="PTHR42923:SF47">
    <property type="entry name" value="BLR3003 PROTEIN"/>
    <property type="match status" value="1"/>
</dbReference>
<comment type="caution">
    <text evidence="2">The sequence shown here is derived from an EMBL/GenBank/DDBJ whole genome shotgun (WGS) entry which is preliminary data.</text>
</comment>
<dbReference type="InterPro" id="IPR017830">
    <property type="entry name" value="SQase_HpnE"/>
</dbReference>
<dbReference type="EMBL" id="BMLY01000012">
    <property type="protein sequence ID" value="GGP28275.1"/>
    <property type="molecule type" value="Genomic_DNA"/>
</dbReference>
<dbReference type="InterPro" id="IPR050464">
    <property type="entry name" value="Zeta_carotene_desat/Oxidored"/>
</dbReference>
<dbReference type="RefSeq" id="WP_188698666.1">
    <property type="nucleotide sequence ID" value="NZ_BMLY01000012.1"/>
</dbReference>
<protein>
    <submittedName>
        <fullName evidence="2">Amine oxidoreductase</fullName>
    </submittedName>
</protein>
<dbReference type="InterPro" id="IPR036188">
    <property type="entry name" value="FAD/NAD-bd_sf"/>
</dbReference>
<dbReference type="Gene3D" id="3.50.50.60">
    <property type="entry name" value="FAD/NAD(P)-binding domain"/>
    <property type="match status" value="1"/>
</dbReference>
<proteinExistence type="predicted"/>
<sequence length="431" mass="46669">MSKYSVAVVGGGYAGMAAAVRAAHRGASVSVFEAGPVLGGRARRISIDGRRLDNGQHLLIGAYSALLDLMRQVGVDLDDAFLRTPLDLKVQPDFHLRCPSLPAPLHLAAGLLSVKGLSWTARGALIRLMLASQLAGWTLKMDQTVAQWLKQNRQPEDLIVRFWQPLTVAALNTPIETASAQILLNVLRDSLGGGRAASDLLFPRIDFSALFPEPAGEYIAGRGGKVETGVSVTQLQRDGDQWQINDRAERFDGVVIALPPHRLSMLTDENGAPLLVDAIELIERWEFQPIVTLYYQYPAETRLPQPMLGCSGGLCQWVFDRGQTHGDAGLIAVVLSAKGVHSNWPQAELADRVAQELEATFGWSQPISHRVISEKRATFACTPDLIRPGNATKYPSLWLAGDYTALDYPATLEGAVRSGLQAADGLLAALN</sequence>
<dbReference type="Proteomes" id="UP000621859">
    <property type="component" value="Unassembled WGS sequence"/>
</dbReference>
<dbReference type="Pfam" id="PF01593">
    <property type="entry name" value="Amino_oxidase"/>
    <property type="match status" value="1"/>
</dbReference>
<name>A0ABQ2PSQ8_9NEIS</name>
<accession>A0ABQ2PSQ8</accession>
<gene>
    <name evidence="2" type="ORF">GCM10010971_40940</name>
</gene>
<keyword evidence="3" id="KW-1185">Reference proteome</keyword>
<feature type="domain" description="Amine oxidase" evidence="1">
    <location>
        <begin position="14"/>
        <end position="426"/>
    </location>
</feature>
<dbReference type="InterPro" id="IPR002937">
    <property type="entry name" value="Amino_oxidase"/>
</dbReference>
<organism evidence="2 3">
    <name type="scientific">Silvimonas amylolytica</name>
    <dbReference type="NCBI Taxonomy" id="449663"/>
    <lineage>
        <taxon>Bacteria</taxon>
        <taxon>Pseudomonadati</taxon>
        <taxon>Pseudomonadota</taxon>
        <taxon>Betaproteobacteria</taxon>
        <taxon>Neisseriales</taxon>
        <taxon>Chitinibacteraceae</taxon>
        <taxon>Silvimonas</taxon>
    </lineage>
</organism>
<dbReference type="PANTHER" id="PTHR42923">
    <property type="entry name" value="PROTOPORPHYRINOGEN OXIDASE"/>
    <property type="match status" value="1"/>
</dbReference>
<reference evidence="3" key="1">
    <citation type="journal article" date="2019" name="Int. J. Syst. Evol. Microbiol.">
        <title>The Global Catalogue of Microorganisms (GCM) 10K type strain sequencing project: providing services to taxonomists for standard genome sequencing and annotation.</title>
        <authorList>
            <consortium name="The Broad Institute Genomics Platform"/>
            <consortium name="The Broad Institute Genome Sequencing Center for Infectious Disease"/>
            <person name="Wu L."/>
            <person name="Ma J."/>
        </authorList>
    </citation>
    <scope>NUCLEOTIDE SEQUENCE [LARGE SCALE GENOMIC DNA]</scope>
    <source>
        <strain evidence="3">CGMCC 1.8860</strain>
    </source>
</reference>
<dbReference type="SUPFAM" id="SSF51905">
    <property type="entry name" value="FAD/NAD(P)-binding domain"/>
    <property type="match status" value="1"/>
</dbReference>